<organism evidence="4 5">
    <name type="scientific">Nonomuraea insulae</name>
    <dbReference type="NCBI Taxonomy" id="1616787"/>
    <lineage>
        <taxon>Bacteria</taxon>
        <taxon>Bacillati</taxon>
        <taxon>Actinomycetota</taxon>
        <taxon>Actinomycetes</taxon>
        <taxon>Streptosporangiales</taxon>
        <taxon>Streptosporangiaceae</taxon>
        <taxon>Nonomuraea</taxon>
    </lineage>
</organism>
<dbReference type="EC" id="4.2.3.-" evidence="2"/>
<comment type="similarity">
    <text evidence="2">Belongs to the terpene synthase family.</text>
</comment>
<proteinExistence type="inferred from homology"/>
<evidence type="ECO:0000256" key="1">
    <source>
        <dbReference type="ARBA" id="ARBA00023239"/>
    </source>
</evidence>
<keyword evidence="5" id="KW-1185">Reference proteome</keyword>
<protein>
    <recommendedName>
        <fullName evidence="2">Terpene synthase</fullName>
        <ecNumber evidence="2">4.2.3.-</ecNumber>
    </recommendedName>
</protein>
<comment type="cofactor">
    <cofactor evidence="2">
        <name>Mg(2+)</name>
        <dbReference type="ChEBI" id="CHEBI:18420"/>
    </cofactor>
</comment>
<reference evidence="5" key="1">
    <citation type="journal article" date="2019" name="Int. J. Syst. Evol. Microbiol.">
        <title>The Global Catalogue of Microorganisms (GCM) 10K type strain sequencing project: providing services to taxonomists for standard genome sequencing and annotation.</title>
        <authorList>
            <consortium name="The Broad Institute Genomics Platform"/>
            <consortium name="The Broad Institute Genome Sequencing Center for Infectious Disease"/>
            <person name="Wu L."/>
            <person name="Ma J."/>
        </authorList>
    </citation>
    <scope>NUCLEOTIDE SEQUENCE [LARGE SCALE GENOMIC DNA]</scope>
    <source>
        <strain evidence="5">CCUG 53903</strain>
    </source>
</reference>
<dbReference type="InterPro" id="IPR034686">
    <property type="entry name" value="Terpene_cyclase-like_2"/>
</dbReference>
<dbReference type="PANTHER" id="PTHR35201">
    <property type="entry name" value="TERPENE SYNTHASE"/>
    <property type="match status" value="1"/>
</dbReference>
<dbReference type="Proteomes" id="UP001596058">
    <property type="component" value="Unassembled WGS sequence"/>
</dbReference>
<dbReference type="InterPro" id="IPR008949">
    <property type="entry name" value="Isoprenoid_synthase_dom_sf"/>
</dbReference>
<evidence type="ECO:0000256" key="2">
    <source>
        <dbReference type="RuleBase" id="RU366034"/>
    </source>
</evidence>
<dbReference type="SFLD" id="SFLDS00005">
    <property type="entry name" value="Isoprenoid_Synthase_Type_I"/>
    <property type="match status" value="1"/>
</dbReference>
<evidence type="ECO:0000313" key="5">
    <source>
        <dbReference type="Proteomes" id="UP001596058"/>
    </source>
</evidence>
<gene>
    <name evidence="4" type="ORF">ACFPZ3_49180</name>
</gene>
<dbReference type="Pfam" id="PF19086">
    <property type="entry name" value="Terpene_syn_C_2"/>
    <property type="match status" value="2"/>
</dbReference>
<dbReference type="EMBL" id="JBHSPA010000071">
    <property type="protein sequence ID" value="MFC5831874.1"/>
    <property type="molecule type" value="Genomic_DNA"/>
</dbReference>
<evidence type="ECO:0000256" key="3">
    <source>
        <dbReference type="SAM" id="MobiDB-lite"/>
    </source>
</evidence>
<name>A0ABW1D218_9ACTN</name>
<comment type="caution">
    <text evidence="4">The sequence shown here is derived from an EMBL/GenBank/DDBJ whole genome shotgun (WGS) entry which is preliminary data.</text>
</comment>
<feature type="compositionally biased region" description="Low complexity" evidence="3">
    <location>
        <begin position="338"/>
        <end position="357"/>
    </location>
</feature>
<dbReference type="SFLD" id="SFLDG01020">
    <property type="entry name" value="Terpene_Cyclase_Like_2"/>
    <property type="match status" value="1"/>
</dbReference>
<dbReference type="RefSeq" id="WP_379521334.1">
    <property type="nucleotide sequence ID" value="NZ_JBHSPA010000071.1"/>
</dbReference>
<feature type="region of interest" description="Disordered" evidence="3">
    <location>
        <begin position="1"/>
        <end position="28"/>
    </location>
</feature>
<dbReference type="PANTHER" id="PTHR35201:SF4">
    <property type="entry name" value="BETA-PINACENE SYNTHASE-RELATED"/>
    <property type="match status" value="1"/>
</dbReference>
<feature type="compositionally biased region" description="Pro residues" evidence="3">
    <location>
        <begin position="1"/>
        <end position="17"/>
    </location>
</feature>
<keyword evidence="2" id="KW-0460">Magnesium</keyword>
<keyword evidence="1 2" id="KW-0456">Lyase</keyword>
<evidence type="ECO:0000313" key="4">
    <source>
        <dbReference type="EMBL" id="MFC5831874.1"/>
    </source>
</evidence>
<feature type="region of interest" description="Disordered" evidence="3">
    <location>
        <begin position="325"/>
        <end position="400"/>
    </location>
</feature>
<keyword evidence="2" id="KW-0479">Metal-binding</keyword>
<dbReference type="Gene3D" id="1.10.600.10">
    <property type="entry name" value="Farnesyl Diphosphate Synthase"/>
    <property type="match status" value="2"/>
</dbReference>
<sequence length="762" mass="84299">MPPAPSPPFEFPTPYQPDPARLSPHADATHEHSMAWSREMGLFDFRDRWGERIWDEAGFASMRIPLMAAYCHPDAARTTLELVSDWYVWTFWFDDHFARVFKRPGAREQAKEHLARLRLFTPVDFVDTPPPANPAERGLADLWSRTFAGASPGWRRRFAASTQGLIQDRLRELENMRDQRVPNPIEYIGLRRSCGGAPWSAGLVEYTSAAEVPDRIAGTRAVRVLRDTFSDGAHLLDDLYSYRQRGELDNGVLALRTFLGCGAQEAADRVNDLRTSRLRQFENIALTELPPVVEECGLDPEERGRVARYVQGLRDWQSGTCEWHRRSSRYPAVPPKTSAAGRARSGPAGELAAASGLAGSGSAGDGVSAGELPHRTEMPSMAADAPGRISPVDAPGRNGAAVDRTPGYLFRLPEFEMPWAVRMNPHHAAAQAAGKAWACEMGIVGSSPDALWSDDRYDAMRFAEWCAMTSPEAAPECLELMALWFTWILALDDHFIVEYQARGDIVGAQVFLERLAGFMPLEAEEGPPPQPGNGVERGLDDLWGATIGRLAGEGRAALRREVLLCAEGNLWEMGNSAQHRVPDPIDYVEMSRVAKGVAGLGARLVPMVQELDISEEVLKSRFMRELVNAYADHIDLTNDIISYRLETEVERHLNNGVLAVRNFLRCDLQQAVEIVNDQLTACVRKFERIANEDLPGVAPGSDVAAYVESLRHWMCGNLAWHVGNSRYIDLCPVGGVRLPKVLRAGHVSAAPAPSDQGMQRLA</sequence>
<dbReference type="SUPFAM" id="SSF48576">
    <property type="entry name" value="Terpenoid synthases"/>
    <property type="match status" value="2"/>
</dbReference>
<accession>A0ABW1D218</accession>